<feature type="region of interest" description="Disordered" evidence="8">
    <location>
        <begin position="404"/>
        <end position="470"/>
    </location>
</feature>
<proteinExistence type="inferred from homology"/>
<evidence type="ECO:0000313" key="10">
    <source>
        <dbReference type="EMBL" id="MBB4016928.1"/>
    </source>
</evidence>
<accession>A0A840BZR9</accession>
<feature type="active site" description="Proton donor/acceptor" evidence="7">
    <location>
        <position position="145"/>
    </location>
</feature>
<dbReference type="PANTHER" id="PTHR36699:SF1">
    <property type="entry name" value="L,D-TRANSPEPTIDASE YAFK-RELATED"/>
    <property type="match status" value="1"/>
</dbReference>
<keyword evidence="6 7" id="KW-0961">Cell wall biogenesis/degradation</keyword>
<evidence type="ECO:0000256" key="5">
    <source>
        <dbReference type="ARBA" id="ARBA00022984"/>
    </source>
</evidence>
<dbReference type="PROSITE" id="PS52029">
    <property type="entry name" value="LD_TPASE"/>
    <property type="match status" value="1"/>
</dbReference>
<keyword evidence="5 7" id="KW-0573">Peptidoglycan synthesis</keyword>
<dbReference type="InterPro" id="IPR038063">
    <property type="entry name" value="Transpep_catalytic_dom"/>
</dbReference>
<comment type="caution">
    <text evidence="10">The sequence shown here is derived from an EMBL/GenBank/DDBJ whole genome shotgun (WGS) entry which is preliminary data.</text>
</comment>
<evidence type="ECO:0000256" key="8">
    <source>
        <dbReference type="SAM" id="MobiDB-lite"/>
    </source>
</evidence>
<evidence type="ECO:0000256" key="4">
    <source>
        <dbReference type="ARBA" id="ARBA00022960"/>
    </source>
</evidence>
<dbReference type="EMBL" id="JACIEN010000002">
    <property type="protein sequence ID" value="MBB4016928.1"/>
    <property type="molecule type" value="Genomic_DNA"/>
</dbReference>
<feature type="region of interest" description="Disordered" evidence="8">
    <location>
        <begin position="317"/>
        <end position="350"/>
    </location>
</feature>
<dbReference type="RefSeq" id="WP_183316472.1">
    <property type="nucleotide sequence ID" value="NZ_JACIEN010000002.1"/>
</dbReference>
<dbReference type="SUPFAM" id="SSF141523">
    <property type="entry name" value="L,D-transpeptidase catalytic domain-like"/>
    <property type="match status" value="1"/>
</dbReference>
<reference evidence="10 11" key="1">
    <citation type="submission" date="2020-08" db="EMBL/GenBank/DDBJ databases">
        <title>Genomic Encyclopedia of Type Strains, Phase IV (KMG-IV): sequencing the most valuable type-strain genomes for metagenomic binning, comparative biology and taxonomic classification.</title>
        <authorList>
            <person name="Goeker M."/>
        </authorList>
    </citation>
    <scope>NUCLEOTIDE SEQUENCE [LARGE SCALE GENOMIC DNA]</scope>
    <source>
        <strain evidence="10 11">DSM 103737</strain>
    </source>
</reference>
<feature type="domain" description="L,D-TPase catalytic" evidence="9">
    <location>
        <begin position="53"/>
        <end position="180"/>
    </location>
</feature>
<evidence type="ECO:0000256" key="6">
    <source>
        <dbReference type="ARBA" id="ARBA00023316"/>
    </source>
</evidence>
<dbReference type="Pfam" id="PF03734">
    <property type="entry name" value="YkuD"/>
    <property type="match status" value="1"/>
</dbReference>
<keyword evidence="4 7" id="KW-0133">Cell shape</keyword>
<dbReference type="AlphaFoldDB" id="A0A840BZR9"/>
<comment type="similarity">
    <text evidence="2">Belongs to the YkuD family.</text>
</comment>
<dbReference type="UniPathway" id="UPA00219"/>
<dbReference type="CDD" id="cd16913">
    <property type="entry name" value="YkuD_like"/>
    <property type="match status" value="1"/>
</dbReference>
<comment type="pathway">
    <text evidence="1 7">Cell wall biogenesis; peptidoglycan biosynthesis.</text>
</comment>
<dbReference type="GO" id="GO:0008360">
    <property type="term" value="P:regulation of cell shape"/>
    <property type="evidence" value="ECO:0007669"/>
    <property type="project" value="UniProtKB-UniRule"/>
</dbReference>
<protein>
    <submittedName>
        <fullName evidence="10">Murein L,D-transpeptidase YafK</fullName>
    </submittedName>
</protein>
<dbReference type="GO" id="GO:0016740">
    <property type="term" value="F:transferase activity"/>
    <property type="evidence" value="ECO:0007669"/>
    <property type="project" value="UniProtKB-KW"/>
</dbReference>
<evidence type="ECO:0000259" key="9">
    <source>
        <dbReference type="PROSITE" id="PS52029"/>
    </source>
</evidence>
<evidence type="ECO:0000256" key="7">
    <source>
        <dbReference type="PROSITE-ProRule" id="PRU01373"/>
    </source>
</evidence>
<evidence type="ECO:0000256" key="3">
    <source>
        <dbReference type="ARBA" id="ARBA00022679"/>
    </source>
</evidence>
<dbReference type="PROSITE" id="PS51257">
    <property type="entry name" value="PROKAR_LIPOPROTEIN"/>
    <property type="match status" value="1"/>
</dbReference>
<dbReference type="PANTHER" id="PTHR36699">
    <property type="entry name" value="LD-TRANSPEPTIDASE"/>
    <property type="match status" value="1"/>
</dbReference>
<dbReference type="GO" id="GO:0009252">
    <property type="term" value="P:peptidoglycan biosynthetic process"/>
    <property type="evidence" value="ECO:0007669"/>
    <property type="project" value="UniProtKB-UniPathway"/>
</dbReference>
<dbReference type="Proteomes" id="UP000577362">
    <property type="component" value="Unassembled WGS sequence"/>
</dbReference>
<keyword evidence="11" id="KW-1185">Reference proteome</keyword>
<dbReference type="GO" id="GO:0071555">
    <property type="term" value="P:cell wall organization"/>
    <property type="evidence" value="ECO:0007669"/>
    <property type="project" value="UniProtKB-UniRule"/>
</dbReference>
<evidence type="ECO:0000313" key="11">
    <source>
        <dbReference type="Proteomes" id="UP000577362"/>
    </source>
</evidence>
<gene>
    <name evidence="10" type="ORF">GGR16_001957</name>
</gene>
<keyword evidence="3" id="KW-0808">Transferase</keyword>
<organism evidence="10 11">
    <name type="scientific">Chelatococcus caeni</name>
    <dbReference type="NCBI Taxonomy" id="1348468"/>
    <lineage>
        <taxon>Bacteria</taxon>
        <taxon>Pseudomonadati</taxon>
        <taxon>Pseudomonadota</taxon>
        <taxon>Alphaproteobacteria</taxon>
        <taxon>Hyphomicrobiales</taxon>
        <taxon>Chelatococcaceae</taxon>
        <taxon>Chelatococcus</taxon>
    </lineage>
</organism>
<evidence type="ECO:0000256" key="2">
    <source>
        <dbReference type="ARBA" id="ARBA00005992"/>
    </source>
</evidence>
<name>A0A840BZR9_9HYPH</name>
<dbReference type="InterPro" id="IPR005490">
    <property type="entry name" value="LD_TPept_cat_dom"/>
</dbReference>
<feature type="active site" description="Nucleophile" evidence="7">
    <location>
        <position position="153"/>
    </location>
</feature>
<dbReference type="GO" id="GO:0004180">
    <property type="term" value="F:carboxypeptidase activity"/>
    <property type="evidence" value="ECO:0007669"/>
    <property type="project" value="UniProtKB-ARBA"/>
</dbReference>
<sequence>MLKRLLLVSTMALAVAACEDDGTYSRSVRASQPVPSKTLALMEQKDMSRYAPVLIRSYKKESELEVWKQTKSGKYALLKTFPICRWSGQLGPKKREGDRQAPEGFYAITPAQLNPNSSYYLSFNMGYPNAYDRAYGRTGAHLMVHGACSSAGCYSMTDEQIAEVYAIVREAFAGGQKAVQMQAMPFHMTAENLAKHRYDQNMAFWRNLKEGADHFEVSKQEPQVAVCGKRYVFNATAANGQRLDPAAACPPLDVDEGIAMAVAQKQRADEAKVADLVNSGTKAIKLVYADGGQHESFRRQMTAVAESNVGVFAQSNRPELEVSRPDALASGPQVVELDSSGRERPVEAPRPVQVAAPAAAPAPVPAATTIVTPAPQAQPVVASASNGPNGRPLVDRLLSFGGLFGSKDEPQAETAAVPAPTDAPLPPRRRGADASSAAGKKDRQAALPPLMRGAQAALPSGLSAYTEQAN</sequence>
<evidence type="ECO:0000256" key="1">
    <source>
        <dbReference type="ARBA" id="ARBA00004752"/>
    </source>
</evidence>